<evidence type="ECO:0000313" key="1">
    <source>
        <dbReference type="EMBL" id="KJN20104.1"/>
    </source>
</evidence>
<reference evidence="1 2" key="1">
    <citation type="submission" date="2015-03" db="EMBL/GenBank/DDBJ databases">
        <authorList>
            <person name="McCorrison J."/>
            <person name="Sanka R."/>
            <person name="Adams M."/>
            <person name="Brinkac L."/>
            <person name="Nierman W."/>
            <person name="Sutton G."/>
            <person name="Nelson K."/>
            <person name="Kiedrowski L."/>
            <person name="Guerrero D."/>
            <person name="Bonomo R."/>
        </authorList>
    </citation>
    <scope>NUCLEOTIDE SEQUENCE [LARGE SCALE GENOMIC DNA]</scope>
    <source>
        <strain evidence="1 2">35699</strain>
    </source>
</reference>
<dbReference type="Proteomes" id="UP000033352">
    <property type="component" value="Unassembled WGS sequence"/>
</dbReference>
<gene>
    <name evidence="1" type="ORF">SS37_21280</name>
</gene>
<comment type="caution">
    <text evidence="1">The sequence shown here is derived from an EMBL/GenBank/DDBJ whole genome shotgun (WGS) entry which is preliminary data.</text>
</comment>
<proteinExistence type="predicted"/>
<organism evidence="1 2">
    <name type="scientific">Enterobacter sichuanensis</name>
    <dbReference type="NCBI Taxonomy" id="2071710"/>
    <lineage>
        <taxon>Bacteria</taxon>
        <taxon>Pseudomonadati</taxon>
        <taxon>Pseudomonadota</taxon>
        <taxon>Gammaproteobacteria</taxon>
        <taxon>Enterobacterales</taxon>
        <taxon>Enterobacteriaceae</taxon>
        <taxon>Enterobacter</taxon>
        <taxon>Enterobacter cloacae complex</taxon>
    </lineage>
</organism>
<accession>A0A0F1AGC2</accession>
<protein>
    <submittedName>
        <fullName evidence="1">Uncharacterized protein</fullName>
    </submittedName>
</protein>
<dbReference type="EMBL" id="JZYX01000055">
    <property type="protein sequence ID" value="KJN20104.1"/>
    <property type="molecule type" value="Genomic_DNA"/>
</dbReference>
<evidence type="ECO:0000313" key="2">
    <source>
        <dbReference type="Proteomes" id="UP000033352"/>
    </source>
</evidence>
<sequence>MKMALAQNVLLTVVRHDAGYFAGATPNALLAVSHNKTIHNHTCFCFNILILYKSMVFTHHGAFGQCANARKTQLFPVNLWQINFIQRAVL</sequence>
<name>A0A0F1AGC2_9ENTR</name>
<dbReference type="AlphaFoldDB" id="A0A0F1AGC2"/>